<dbReference type="InterPro" id="IPR017925">
    <property type="entry name" value="DHFR_CS"/>
</dbReference>
<evidence type="ECO:0000256" key="4">
    <source>
        <dbReference type="ARBA" id="ARBA00022563"/>
    </source>
</evidence>
<evidence type="ECO:0000256" key="5">
    <source>
        <dbReference type="ARBA" id="ARBA00022857"/>
    </source>
</evidence>
<dbReference type="GO" id="GO:0050661">
    <property type="term" value="F:NADP binding"/>
    <property type="evidence" value="ECO:0007669"/>
    <property type="project" value="InterPro"/>
</dbReference>
<dbReference type="Pfam" id="PF00186">
    <property type="entry name" value="DHFR_1"/>
    <property type="match status" value="1"/>
</dbReference>
<evidence type="ECO:0000313" key="10">
    <source>
        <dbReference type="Proteomes" id="UP000176504"/>
    </source>
</evidence>
<sequence length="318" mass="35828">MTISLIAAVSKNGVIGKDGKVPWNLPADLKYFADKTGGHPVIMGHKTFRSIRDNLGGPLPGRKNVVLVSRPAVCDGCETALTIDEALLKAGYMKDKEVFIIGGELVYRMFLPLADFLYITRVDVEVGGDASFPRYSEFEWELVSSDPRTKDAKNPFDYTFEVYKRKKVYVDLAHARTPDQLAVMSRITAEGVCPFCPENLAKYHHKEIIREGKFWVLTLTQWPKSNTRIHLLAIYKFHAETLSEMNPQAGVELFELLTWAEAFFKVIGGMFFLRFGESSYSGASVKHLHVQFVVPDMGKPDFEPVRFKVGTVRKPEGN</sequence>
<reference evidence="9 10" key="1">
    <citation type="journal article" date="2016" name="Nat. Commun.">
        <title>Thousands of microbial genomes shed light on interconnected biogeochemical processes in an aquifer system.</title>
        <authorList>
            <person name="Anantharaman K."/>
            <person name="Brown C.T."/>
            <person name="Hug L.A."/>
            <person name="Sharon I."/>
            <person name="Castelle C.J."/>
            <person name="Probst A.J."/>
            <person name="Thomas B.C."/>
            <person name="Singh A."/>
            <person name="Wilkins M.J."/>
            <person name="Karaoz U."/>
            <person name="Brodie E.L."/>
            <person name="Williams K.H."/>
            <person name="Hubbard S.S."/>
            <person name="Banfield J.F."/>
        </authorList>
    </citation>
    <scope>NUCLEOTIDE SEQUENCE [LARGE SCALE GENOMIC DNA]</scope>
</reference>
<dbReference type="EMBL" id="MEVI01000001">
    <property type="protein sequence ID" value="OGC55810.1"/>
    <property type="molecule type" value="Genomic_DNA"/>
</dbReference>
<accession>A0A1F4VFS1</accession>
<protein>
    <recommendedName>
        <fullName evidence="3">dihydrofolate reductase</fullName>
        <ecNumber evidence="3">1.5.1.3</ecNumber>
    </recommendedName>
</protein>
<dbReference type="SUPFAM" id="SSF53597">
    <property type="entry name" value="Dihydrofolate reductase-like"/>
    <property type="match status" value="1"/>
</dbReference>
<evidence type="ECO:0000256" key="2">
    <source>
        <dbReference type="ARBA" id="ARBA00009539"/>
    </source>
</evidence>
<dbReference type="InterPro" id="IPR036265">
    <property type="entry name" value="HIT-like_sf"/>
</dbReference>
<dbReference type="AlphaFoldDB" id="A0A1F4VFS1"/>
<dbReference type="InterPro" id="IPR001796">
    <property type="entry name" value="DHFR_dom"/>
</dbReference>
<proteinExistence type="inferred from homology"/>
<dbReference type="GO" id="GO:0046655">
    <property type="term" value="P:folic acid metabolic process"/>
    <property type="evidence" value="ECO:0007669"/>
    <property type="project" value="TreeGrafter"/>
</dbReference>
<evidence type="ECO:0000313" key="9">
    <source>
        <dbReference type="EMBL" id="OGC55810.1"/>
    </source>
</evidence>
<comment type="pathway">
    <text evidence="1">Cofactor biosynthesis; tetrahydrofolate biosynthesis; 5,6,7,8-tetrahydrofolate from 7,8-dihydrofolate: step 1/1.</text>
</comment>
<evidence type="ECO:0000256" key="1">
    <source>
        <dbReference type="ARBA" id="ARBA00004903"/>
    </source>
</evidence>
<keyword evidence="5" id="KW-0521">NADP</keyword>
<dbReference type="PROSITE" id="PS00075">
    <property type="entry name" value="DHFR_1"/>
    <property type="match status" value="1"/>
</dbReference>
<keyword evidence="6" id="KW-0560">Oxidoreductase</keyword>
<dbReference type="PROSITE" id="PS51330">
    <property type="entry name" value="DHFR_2"/>
    <property type="match status" value="1"/>
</dbReference>
<dbReference type="PRINTS" id="PR00070">
    <property type="entry name" value="DHFR"/>
</dbReference>
<dbReference type="PANTHER" id="PTHR48069:SF3">
    <property type="entry name" value="DIHYDROFOLATE REDUCTASE"/>
    <property type="match status" value="1"/>
</dbReference>
<evidence type="ECO:0000259" key="8">
    <source>
        <dbReference type="PROSITE" id="PS51330"/>
    </source>
</evidence>
<dbReference type="SUPFAM" id="SSF54197">
    <property type="entry name" value="HIT-like"/>
    <property type="match status" value="1"/>
</dbReference>
<dbReference type="Gene3D" id="3.40.430.10">
    <property type="entry name" value="Dihydrofolate Reductase, subunit A"/>
    <property type="match status" value="1"/>
</dbReference>
<comment type="similarity">
    <text evidence="2 7">Belongs to the dihydrofolate reductase family.</text>
</comment>
<dbReference type="GO" id="GO:0005829">
    <property type="term" value="C:cytosol"/>
    <property type="evidence" value="ECO:0007669"/>
    <property type="project" value="TreeGrafter"/>
</dbReference>
<name>A0A1F4VFS1_UNCKA</name>
<dbReference type="CDD" id="cd00209">
    <property type="entry name" value="DHFR"/>
    <property type="match status" value="1"/>
</dbReference>
<dbReference type="UniPathway" id="UPA00077">
    <property type="reaction ID" value="UER00158"/>
</dbReference>
<evidence type="ECO:0000256" key="6">
    <source>
        <dbReference type="ARBA" id="ARBA00023002"/>
    </source>
</evidence>
<dbReference type="Proteomes" id="UP000176504">
    <property type="component" value="Unassembled WGS sequence"/>
</dbReference>
<organism evidence="9 10">
    <name type="scientific">candidate division WWE3 bacterium RIFCSPLOWO2_01_FULL_41_18</name>
    <dbReference type="NCBI Taxonomy" id="1802625"/>
    <lineage>
        <taxon>Bacteria</taxon>
        <taxon>Katanobacteria</taxon>
    </lineage>
</organism>
<evidence type="ECO:0000256" key="3">
    <source>
        <dbReference type="ARBA" id="ARBA00012856"/>
    </source>
</evidence>
<comment type="caution">
    <text evidence="9">The sequence shown here is derived from an EMBL/GenBank/DDBJ whole genome shotgun (WGS) entry which is preliminary data.</text>
</comment>
<dbReference type="Gene3D" id="3.30.428.10">
    <property type="entry name" value="HIT-like"/>
    <property type="match status" value="1"/>
</dbReference>
<dbReference type="PANTHER" id="PTHR48069">
    <property type="entry name" value="DIHYDROFOLATE REDUCTASE"/>
    <property type="match status" value="1"/>
</dbReference>
<evidence type="ECO:0000256" key="7">
    <source>
        <dbReference type="RuleBase" id="RU004474"/>
    </source>
</evidence>
<dbReference type="GO" id="GO:0046452">
    <property type="term" value="P:dihydrofolate metabolic process"/>
    <property type="evidence" value="ECO:0007669"/>
    <property type="project" value="TreeGrafter"/>
</dbReference>
<dbReference type="InterPro" id="IPR012259">
    <property type="entry name" value="DHFR"/>
</dbReference>
<keyword evidence="4" id="KW-0554">One-carbon metabolism</keyword>
<gene>
    <name evidence="9" type="ORF">A3A78_02110</name>
</gene>
<dbReference type="GO" id="GO:0006730">
    <property type="term" value="P:one-carbon metabolic process"/>
    <property type="evidence" value="ECO:0007669"/>
    <property type="project" value="UniProtKB-KW"/>
</dbReference>
<feature type="domain" description="DHFR" evidence="8">
    <location>
        <begin position="2"/>
        <end position="165"/>
    </location>
</feature>
<dbReference type="GO" id="GO:0004146">
    <property type="term" value="F:dihydrofolate reductase activity"/>
    <property type="evidence" value="ECO:0007669"/>
    <property type="project" value="UniProtKB-EC"/>
</dbReference>
<dbReference type="InterPro" id="IPR024072">
    <property type="entry name" value="DHFR-like_dom_sf"/>
</dbReference>
<dbReference type="GO" id="GO:0046654">
    <property type="term" value="P:tetrahydrofolate biosynthetic process"/>
    <property type="evidence" value="ECO:0007669"/>
    <property type="project" value="UniProtKB-UniPathway"/>
</dbReference>
<dbReference type="EC" id="1.5.1.3" evidence="3"/>